<dbReference type="SMART" id="SM01005">
    <property type="entry name" value="Ala_racemase_C"/>
    <property type="match status" value="1"/>
</dbReference>
<dbReference type="GO" id="GO:0030632">
    <property type="term" value="P:D-alanine biosynthetic process"/>
    <property type="evidence" value="ECO:0007669"/>
    <property type="project" value="UniProtKB-UniRule"/>
</dbReference>
<dbReference type="FunFam" id="3.20.20.10:FF:000002">
    <property type="entry name" value="Alanine racemase"/>
    <property type="match status" value="1"/>
</dbReference>
<evidence type="ECO:0000313" key="9">
    <source>
        <dbReference type="Proteomes" id="UP000371041"/>
    </source>
</evidence>
<reference evidence="9" key="1">
    <citation type="submission" date="2019-11" db="EMBL/GenBank/DDBJ databases">
        <title>The complete genome sequence of Saccharopolyspora sp. E2A.</title>
        <authorList>
            <person name="Zhang G."/>
        </authorList>
    </citation>
    <scope>NUCLEOTIDE SEQUENCE [LARGE SCALE GENOMIC DNA]</scope>
    <source>
        <strain evidence="9">E2A</strain>
    </source>
</reference>
<evidence type="ECO:0000256" key="4">
    <source>
        <dbReference type="HAMAP-Rule" id="MF_01201"/>
    </source>
</evidence>
<dbReference type="Pfam" id="PF01168">
    <property type="entry name" value="Ala_racemase_N"/>
    <property type="match status" value="1"/>
</dbReference>
<dbReference type="InterPro" id="IPR029066">
    <property type="entry name" value="PLP-binding_barrel"/>
</dbReference>
<dbReference type="RefSeq" id="WP_154078056.1">
    <property type="nucleotide sequence ID" value="NZ_CP045929.1"/>
</dbReference>
<dbReference type="GO" id="GO:0030170">
    <property type="term" value="F:pyridoxal phosphate binding"/>
    <property type="evidence" value="ECO:0007669"/>
    <property type="project" value="UniProtKB-UniRule"/>
</dbReference>
<dbReference type="PROSITE" id="PS00395">
    <property type="entry name" value="ALANINE_RACEMASE"/>
    <property type="match status" value="1"/>
</dbReference>
<dbReference type="Gene3D" id="3.20.20.10">
    <property type="entry name" value="Alanine racemase"/>
    <property type="match status" value="1"/>
</dbReference>
<evidence type="ECO:0000256" key="2">
    <source>
        <dbReference type="ARBA" id="ARBA00022898"/>
    </source>
</evidence>
<dbReference type="GO" id="GO:0009252">
    <property type="term" value="P:peptidoglycan biosynthetic process"/>
    <property type="evidence" value="ECO:0007669"/>
    <property type="project" value="TreeGrafter"/>
</dbReference>
<keyword evidence="2 4" id="KW-0663">Pyridoxal phosphate</keyword>
<dbReference type="InterPro" id="IPR000821">
    <property type="entry name" value="Ala_racemase"/>
</dbReference>
<comment type="catalytic activity">
    <reaction evidence="4">
        <text>L-alanine = D-alanine</text>
        <dbReference type="Rhea" id="RHEA:20249"/>
        <dbReference type="ChEBI" id="CHEBI:57416"/>
        <dbReference type="ChEBI" id="CHEBI:57972"/>
        <dbReference type="EC" id="5.1.1.1"/>
    </reaction>
</comment>
<dbReference type="SUPFAM" id="SSF50621">
    <property type="entry name" value="Alanine racemase C-terminal domain-like"/>
    <property type="match status" value="1"/>
</dbReference>
<comment type="similarity">
    <text evidence="4">Belongs to the alanine racemase family.</text>
</comment>
<proteinExistence type="inferred from homology"/>
<feature type="binding site" evidence="4 6">
    <location>
        <position position="317"/>
    </location>
    <ligand>
        <name>substrate</name>
    </ligand>
</feature>
<name>A0A5Q3Q9Y7_9PSEU</name>
<evidence type="ECO:0000256" key="5">
    <source>
        <dbReference type="PIRSR" id="PIRSR600821-50"/>
    </source>
</evidence>
<keyword evidence="9" id="KW-1185">Reference proteome</keyword>
<dbReference type="SUPFAM" id="SSF51419">
    <property type="entry name" value="PLP-binding barrel"/>
    <property type="match status" value="1"/>
</dbReference>
<sequence length="382" mass="40872">MKEETARRADLRIDVGALRRNVAVLASRAAASGARTMVVVKSDGYGHGAVTVARAALAAGADELGVASVTEALDLRAHDITAPLMAWLHGPGEDFRPAVREDVALSASSLETLHEIAKAADQVGRTARVHLKIDTGLNRNGCPAHLWHELVTAAARAEDTGSVRVLAVWSHLACADELDHPSIDEQAERFHAAYVQARRAGLSPERHLANSAATLTRPELHFEMVRVGIAAYGLDPVPEHGDHGLVPAMTFRSSVVLTKRVAAGERVSYGHTWTAERETTLALVPVGYGDGVPRVLSGRLAVWLADALRPQVGRVCMDQIVVDCGDDPVAVGDEVLLFGPGDHGEPTAADWARELGTIHYEVVTGMFRPRVSRTVVEPEVTT</sequence>
<dbReference type="Proteomes" id="UP000371041">
    <property type="component" value="Chromosome"/>
</dbReference>
<dbReference type="AlphaFoldDB" id="A0A5Q3Q9Y7"/>
<evidence type="ECO:0000259" key="7">
    <source>
        <dbReference type="SMART" id="SM01005"/>
    </source>
</evidence>
<dbReference type="KEGG" id="sace:GIY23_19960"/>
<dbReference type="GO" id="GO:0005829">
    <property type="term" value="C:cytosol"/>
    <property type="evidence" value="ECO:0007669"/>
    <property type="project" value="TreeGrafter"/>
</dbReference>
<dbReference type="PANTHER" id="PTHR30511">
    <property type="entry name" value="ALANINE RACEMASE"/>
    <property type="match status" value="1"/>
</dbReference>
<dbReference type="Gene3D" id="2.40.37.10">
    <property type="entry name" value="Lyase, Ornithine Decarboxylase, Chain A, domain 1"/>
    <property type="match status" value="1"/>
</dbReference>
<feature type="active site" description="Proton acceptor; specific for L-alanine" evidence="4">
    <location>
        <position position="269"/>
    </location>
</feature>
<accession>A0A5Q3Q9Y7</accession>
<dbReference type="InterPro" id="IPR001608">
    <property type="entry name" value="Ala_racemase_N"/>
</dbReference>
<feature type="modified residue" description="N6-(pyridoxal phosphate)lysine" evidence="4 5">
    <location>
        <position position="41"/>
    </location>
</feature>
<dbReference type="HAMAP" id="MF_01201">
    <property type="entry name" value="Ala_racemase"/>
    <property type="match status" value="1"/>
</dbReference>
<dbReference type="PANTHER" id="PTHR30511:SF0">
    <property type="entry name" value="ALANINE RACEMASE, CATABOLIC-RELATED"/>
    <property type="match status" value="1"/>
</dbReference>
<dbReference type="EMBL" id="CP045929">
    <property type="protein sequence ID" value="QGK71481.1"/>
    <property type="molecule type" value="Genomic_DNA"/>
</dbReference>
<dbReference type="Pfam" id="PF00842">
    <property type="entry name" value="Ala_racemase_C"/>
    <property type="match status" value="1"/>
</dbReference>
<evidence type="ECO:0000256" key="3">
    <source>
        <dbReference type="ARBA" id="ARBA00023235"/>
    </source>
</evidence>
<dbReference type="InterPro" id="IPR020622">
    <property type="entry name" value="Ala_racemase_pyridoxalP-BS"/>
</dbReference>
<evidence type="ECO:0000313" key="8">
    <source>
        <dbReference type="EMBL" id="QGK71481.1"/>
    </source>
</evidence>
<dbReference type="UniPathway" id="UPA00042">
    <property type="reaction ID" value="UER00497"/>
</dbReference>
<dbReference type="CDD" id="cd00430">
    <property type="entry name" value="PLPDE_III_AR"/>
    <property type="match status" value="1"/>
</dbReference>
<feature type="binding site" evidence="4 6">
    <location>
        <position position="139"/>
    </location>
    <ligand>
        <name>substrate</name>
    </ligand>
</feature>
<protein>
    <recommendedName>
        <fullName evidence="4">Alanine racemase</fullName>
        <ecNumber evidence="4">5.1.1.1</ecNumber>
    </recommendedName>
</protein>
<keyword evidence="3 4" id="KW-0413">Isomerase</keyword>
<feature type="domain" description="Alanine racemase C-terminal" evidence="7">
    <location>
        <begin position="248"/>
        <end position="376"/>
    </location>
</feature>
<comment type="function">
    <text evidence="4">Catalyzes the interconversion of L-alanine and D-alanine. May also act on other amino acids.</text>
</comment>
<organism evidence="8 9">
    <name type="scientific">Allosaccharopolyspora coralli</name>
    <dbReference type="NCBI Taxonomy" id="2665642"/>
    <lineage>
        <taxon>Bacteria</taxon>
        <taxon>Bacillati</taxon>
        <taxon>Actinomycetota</taxon>
        <taxon>Actinomycetes</taxon>
        <taxon>Pseudonocardiales</taxon>
        <taxon>Pseudonocardiaceae</taxon>
        <taxon>Allosaccharopolyspora</taxon>
    </lineage>
</organism>
<dbReference type="EC" id="5.1.1.1" evidence="4"/>
<dbReference type="InterPro" id="IPR009006">
    <property type="entry name" value="Ala_racemase/Decarboxylase_C"/>
</dbReference>
<dbReference type="PRINTS" id="PR00992">
    <property type="entry name" value="ALARACEMASE"/>
</dbReference>
<evidence type="ECO:0000256" key="6">
    <source>
        <dbReference type="PIRSR" id="PIRSR600821-52"/>
    </source>
</evidence>
<comment type="pathway">
    <text evidence="4">Amino-acid biosynthesis; D-alanine biosynthesis; D-alanine from L-alanine: step 1/1.</text>
</comment>
<comment type="cofactor">
    <cofactor evidence="1 4 5">
        <name>pyridoxal 5'-phosphate</name>
        <dbReference type="ChEBI" id="CHEBI:597326"/>
    </cofactor>
</comment>
<feature type="active site" description="Proton acceptor; specific for D-alanine" evidence="4">
    <location>
        <position position="41"/>
    </location>
</feature>
<dbReference type="InterPro" id="IPR011079">
    <property type="entry name" value="Ala_racemase_C"/>
</dbReference>
<dbReference type="NCBIfam" id="TIGR00492">
    <property type="entry name" value="alr"/>
    <property type="match status" value="1"/>
</dbReference>
<gene>
    <name evidence="8" type="ORF">GIY23_19960</name>
</gene>
<dbReference type="GO" id="GO:0008784">
    <property type="term" value="F:alanine racemase activity"/>
    <property type="evidence" value="ECO:0007669"/>
    <property type="project" value="UniProtKB-UniRule"/>
</dbReference>
<evidence type="ECO:0000256" key="1">
    <source>
        <dbReference type="ARBA" id="ARBA00001933"/>
    </source>
</evidence>